<dbReference type="EMBL" id="QXFT01002669">
    <property type="protein sequence ID" value="KAE9294785.1"/>
    <property type="molecule type" value="Genomic_DNA"/>
</dbReference>
<organism evidence="2 3">
    <name type="scientific">Phytophthora rubi</name>
    <dbReference type="NCBI Taxonomy" id="129364"/>
    <lineage>
        <taxon>Eukaryota</taxon>
        <taxon>Sar</taxon>
        <taxon>Stramenopiles</taxon>
        <taxon>Oomycota</taxon>
        <taxon>Peronosporomycetes</taxon>
        <taxon>Peronosporales</taxon>
        <taxon>Peronosporaceae</taxon>
        <taxon>Phytophthora</taxon>
    </lineage>
</organism>
<feature type="compositionally biased region" description="Acidic residues" evidence="1">
    <location>
        <begin position="62"/>
        <end position="73"/>
    </location>
</feature>
<proteinExistence type="predicted"/>
<feature type="compositionally biased region" description="Acidic residues" evidence="1">
    <location>
        <begin position="31"/>
        <end position="48"/>
    </location>
</feature>
<reference evidence="2 3" key="1">
    <citation type="submission" date="2018-08" db="EMBL/GenBank/DDBJ databases">
        <title>Genomic investigation of the strawberry pathogen Phytophthora fragariae indicates pathogenicity is determined by transcriptional variation in three key races.</title>
        <authorList>
            <person name="Adams T.M."/>
            <person name="Armitage A.D."/>
            <person name="Sobczyk M.K."/>
            <person name="Bates H.J."/>
            <person name="Dunwell J.M."/>
            <person name="Nellist C.F."/>
            <person name="Harrison R.J."/>
        </authorList>
    </citation>
    <scope>NUCLEOTIDE SEQUENCE [LARGE SCALE GENOMIC DNA]</scope>
    <source>
        <strain evidence="2 3">SCRP333</strain>
    </source>
</reference>
<comment type="caution">
    <text evidence="2">The sequence shown here is derived from an EMBL/GenBank/DDBJ whole genome shotgun (WGS) entry which is preliminary data.</text>
</comment>
<evidence type="ECO:0000313" key="3">
    <source>
        <dbReference type="Proteomes" id="UP000434957"/>
    </source>
</evidence>
<evidence type="ECO:0000313" key="2">
    <source>
        <dbReference type="EMBL" id="KAE9294785.1"/>
    </source>
</evidence>
<sequence>MSQQKKRAAAEFSSDVKRHMAQGQQPHGGEEDLVFEDPFGDDMEDEEMVAPNPDTMLPQQVDSDDVDWSSSSSDEEMNDVAVCVTAATQALAIREDYFCQQRVIWSDHVTVLRRRSSFERNYRLDEGSFDHLLELLRSDLQVDALISTVRTGEAPISAETPGFPDLSTILFVGVDILQK</sequence>
<evidence type="ECO:0000256" key="1">
    <source>
        <dbReference type="SAM" id="MobiDB-lite"/>
    </source>
</evidence>
<accession>A0A6A4CQP3</accession>
<protein>
    <submittedName>
        <fullName evidence="2">Uncharacterized protein</fullName>
    </submittedName>
</protein>
<name>A0A6A4CQP3_9STRA</name>
<keyword evidence="3" id="KW-1185">Reference proteome</keyword>
<gene>
    <name evidence="2" type="ORF">PR003_g24182</name>
</gene>
<feature type="region of interest" description="Disordered" evidence="1">
    <location>
        <begin position="1"/>
        <end position="73"/>
    </location>
</feature>
<dbReference type="AlphaFoldDB" id="A0A6A4CQP3"/>
<dbReference type="Proteomes" id="UP000434957">
    <property type="component" value="Unassembled WGS sequence"/>
</dbReference>